<organism evidence="8 9">
    <name type="scientific">Hirsutella minnesotensis 3608</name>
    <dbReference type="NCBI Taxonomy" id="1043627"/>
    <lineage>
        <taxon>Eukaryota</taxon>
        <taxon>Fungi</taxon>
        <taxon>Dikarya</taxon>
        <taxon>Ascomycota</taxon>
        <taxon>Pezizomycotina</taxon>
        <taxon>Sordariomycetes</taxon>
        <taxon>Hypocreomycetidae</taxon>
        <taxon>Hypocreales</taxon>
        <taxon>Ophiocordycipitaceae</taxon>
        <taxon>Hirsutella</taxon>
    </lineage>
</organism>
<feature type="transmembrane region" description="Helical" evidence="6">
    <location>
        <begin position="153"/>
        <end position="177"/>
    </location>
</feature>
<feature type="transmembrane region" description="Helical" evidence="6">
    <location>
        <begin position="115"/>
        <end position="141"/>
    </location>
</feature>
<proteinExistence type="inferred from homology"/>
<keyword evidence="2 6" id="KW-0812">Transmembrane</keyword>
<feature type="transmembrane region" description="Helical" evidence="6">
    <location>
        <begin position="38"/>
        <end position="59"/>
    </location>
</feature>
<comment type="subcellular location">
    <subcellularLocation>
        <location evidence="1">Membrane</location>
        <topology evidence="1">Multi-pass membrane protein</topology>
    </subcellularLocation>
</comment>
<name>A0A0F8A356_9HYPO</name>
<evidence type="ECO:0000256" key="3">
    <source>
        <dbReference type="ARBA" id="ARBA00022989"/>
    </source>
</evidence>
<reference evidence="8 9" key="1">
    <citation type="journal article" date="2014" name="Genome Biol. Evol.">
        <title>Comparative genomics and transcriptomics analyses reveal divergent lifestyle features of nematode endoparasitic fungus Hirsutella minnesotensis.</title>
        <authorList>
            <person name="Lai Y."/>
            <person name="Liu K."/>
            <person name="Zhang X."/>
            <person name="Zhang X."/>
            <person name="Li K."/>
            <person name="Wang N."/>
            <person name="Shu C."/>
            <person name="Wu Y."/>
            <person name="Wang C."/>
            <person name="Bushley K.E."/>
            <person name="Xiang M."/>
            <person name="Liu X."/>
        </authorList>
    </citation>
    <scope>NUCLEOTIDE SEQUENCE [LARGE SCALE GENOMIC DNA]</scope>
    <source>
        <strain evidence="8 9">3608</strain>
    </source>
</reference>
<dbReference type="GO" id="GO:0016020">
    <property type="term" value="C:membrane"/>
    <property type="evidence" value="ECO:0007669"/>
    <property type="project" value="UniProtKB-SubCell"/>
</dbReference>
<evidence type="ECO:0000256" key="5">
    <source>
        <dbReference type="ARBA" id="ARBA00038359"/>
    </source>
</evidence>
<evidence type="ECO:0000256" key="6">
    <source>
        <dbReference type="SAM" id="Phobius"/>
    </source>
</evidence>
<dbReference type="OrthoDB" id="4912596at2759"/>
<keyword evidence="9" id="KW-1185">Reference proteome</keyword>
<dbReference type="PANTHER" id="PTHR33048:SF47">
    <property type="entry name" value="INTEGRAL MEMBRANE PROTEIN-RELATED"/>
    <property type="match status" value="1"/>
</dbReference>
<dbReference type="InterPro" id="IPR052337">
    <property type="entry name" value="SAT4-like"/>
</dbReference>
<evidence type="ECO:0000259" key="7">
    <source>
        <dbReference type="Pfam" id="PF20684"/>
    </source>
</evidence>
<keyword evidence="4 6" id="KW-0472">Membrane</keyword>
<comment type="similarity">
    <text evidence="5">Belongs to the SAT4 family.</text>
</comment>
<evidence type="ECO:0000256" key="4">
    <source>
        <dbReference type="ARBA" id="ARBA00023136"/>
    </source>
</evidence>
<sequence length="371" mass="41356">MAPQASPSSTLSTSTADFTPSFPAPSGVIPNPTHPASLVGLASITAGIGVSLVTVFFLLRTYARVFIKRTWTFEDVLVTISWAGTVAYCGIMRATMSHNGGKHGWDITKAQAHEAAYWFNVASIEYGVMIGMTKLAVLWLYRRVFSPARWSKFDNACVALIVLIIGFYASTTIVKIWECAPREKIWNSSLPGTCVGINWILNISGGFNMVTDYLILLLPVQAVRKLKVDKLKRILIVLTFTFGLCAPIFATIGFVVRLRNSGNPDKTWNQPEILLWGAGELVSGNLCVCFPELFFLFRRKKHAQIRQERMRRHHPTASEVEAWHEANKKGPQPSYPYFTKSLIGTTVTCTTTDQPYIELQEQDSVKNERSA</sequence>
<gene>
    <name evidence="8" type="ORF">HIM_09387</name>
</gene>
<dbReference type="InterPro" id="IPR049326">
    <property type="entry name" value="Rhodopsin_dom_fungi"/>
</dbReference>
<evidence type="ECO:0000313" key="9">
    <source>
        <dbReference type="Proteomes" id="UP000054481"/>
    </source>
</evidence>
<dbReference type="EMBL" id="KQ030582">
    <property type="protein sequence ID" value="KJZ71244.1"/>
    <property type="molecule type" value="Genomic_DNA"/>
</dbReference>
<evidence type="ECO:0000313" key="8">
    <source>
        <dbReference type="EMBL" id="KJZ71244.1"/>
    </source>
</evidence>
<dbReference type="Pfam" id="PF20684">
    <property type="entry name" value="Fung_rhodopsin"/>
    <property type="match status" value="1"/>
</dbReference>
<protein>
    <recommendedName>
        <fullName evidence="7">Rhodopsin domain-containing protein</fullName>
    </recommendedName>
</protein>
<evidence type="ECO:0000256" key="1">
    <source>
        <dbReference type="ARBA" id="ARBA00004141"/>
    </source>
</evidence>
<keyword evidence="3 6" id="KW-1133">Transmembrane helix</keyword>
<dbReference type="Proteomes" id="UP000054481">
    <property type="component" value="Unassembled WGS sequence"/>
</dbReference>
<dbReference type="AlphaFoldDB" id="A0A0F8A356"/>
<accession>A0A0F8A356</accession>
<feature type="transmembrane region" description="Helical" evidence="6">
    <location>
        <begin position="276"/>
        <end position="297"/>
    </location>
</feature>
<feature type="transmembrane region" description="Helical" evidence="6">
    <location>
        <begin position="234"/>
        <end position="256"/>
    </location>
</feature>
<dbReference type="PANTHER" id="PTHR33048">
    <property type="entry name" value="PTH11-LIKE INTEGRAL MEMBRANE PROTEIN (AFU_ORTHOLOGUE AFUA_5G11245)"/>
    <property type="match status" value="1"/>
</dbReference>
<feature type="domain" description="Rhodopsin" evidence="7">
    <location>
        <begin position="59"/>
        <end position="298"/>
    </location>
</feature>
<evidence type="ECO:0000256" key="2">
    <source>
        <dbReference type="ARBA" id="ARBA00022692"/>
    </source>
</evidence>